<dbReference type="CDD" id="cd13876">
    <property type="entry name" value="CuRO_2_Abr2_like"/>
    <property type="match status" value="1"/>
</dbReference>
<keyword evidence="12" id="KW-1185">Reference proteome</keyword>
<evidence type="ECO:0000259" key="10">
    <source>
        <dbReference type="Pfam" id="PF07732"/>
    </source>
</evidence>
<dbReference type="AlphaFoldDB" id="A0A2S6BYN6"/>
<dbReference type="Gene3D" id="2.60.40.420">
    <property type="entry name" value="Cupredoxins - blue copper proteins"/>
    <property type="match status" value="3"/>
</dbReference>
<evidence type="ECO:0000256" key="2">
    <source>
        <dbReference type="ARBA" id="ARBA00022723"/>
    </source>
</evidence>
<dbReference type="InterPro" id="IPR008972">
    <property type="entry name" value="Cupredoxin"/>
</dbReference>
<dbReference type="InterPro" id="IPR045087">
    <property type="entry name" value="Cu-oxidase_fam"/>
</dbReference>
<keyword evidence="4" id="KW-0560">Oxidoreductase</keyword>
<evidence type="ECO:0000259" key="9">
    <source>
        <dbReference type="Pfam" id="PF07731"/>
    </source>
</evidence>
<keyword evidence="6" id="KW-0325">Glycoprotein</keyword>
<feature type="domain" description="Plastocyanin-like" evidence="8">
    <location>
        <begin position="304"/>
        <end position="382"/>
    </location>
</feature>
<dbReference type="InterPro" id="IPR002355">
    <property type="entry name" value="Cu_oxidase_Cu_BS"/>
</dbReference>
<dbReference type="GO" id="GO:0016491">
    <property type="term" value="F:oxidoreductase activity"/>
    <property type="evidence" value="ECO:0007669"/>
    <property type="project" value="UniProtKB-KW"/>
</dbReference>
<gene>
    <name evidence="11" type="ORF">CBER1_10478</name>
</gene>
<keyword evidence="3 7" id="KW-0732">Signal</keyword>
<keyword evidence="2" id="KW-0479">Metal-binding</keyword>
<evidence type="ECO:0000256" key="4">
    <source>
        <dbReference type="ARBA" id="ARBA00023002"/>
    </source>
</evidence>
<keyword evidence="5" id="KW-0186">Copper</keyword>
<evidence type="ECO:0000256" key="5">
    <source>
        <dbReference type="ARBA" id="ARBA00023008"/>
    </source>
</evidence>
<dbReference type="Proteomes" id="UP000237631">
    <property type="component" value="Unassembled WGS sequence"/>
</dbReference>
<evidence type="ECO:0000259" key="8">
    <source>
        <dbReference type="Pfam" id="PF00394"/>
    </source>
</evidence>
<dbReference type="InterPro" id="IPR011707">
    <property type="entry name" value="Cu-oxidase-like_N"/>
</dbReference>
<evidence type="ECO:0008006" key="13">
    <source>
        <dbReference type="Google" id="ProtNLM"/>
    </source>
</evidence>
<evidence type="ECO:0000256" key="6">
    <source>
        <dbReference type="ARBA" id="ARBA00023180"/>
    </source>
</evidence>
<dbReference type="CDD" id="cd13850">
    <property type="entry name" value="CuRO_1_Abr2_like"/>
    <property type="match status" value="1"/>
</dbReference>
<comment type="similarity">
    <text evidence="1">Belongs to the multicopper oxidase family.</text>
</comment>
<dbReference type="PROSITE" id="PS00080">
    <property type="entry name" value="MULTICOPPER_OXIDASE2"/>
    <property type="match status" value="1"/>
</dbReference>
<dbReference type="InterPro" id="IPR033138">
    <property type="entry name" value="Cu_oxidase_CS"/>
</dbReference>
<dbReference type="Pfam" id="PF07731">
    <property type="entry name" value="Cu-oxidase_2"/>
    <property type="match status" value="1"/>
</dbReference>
<dbReference type="InterPro" id="IPR001117">
    <property type="entry name" value="Cu-oxidase_2nd"/>
</dbReference>
<dbReference type="EMBL" id="PNEN01001683">
    <property type="protein sequence ID" value="PPJ52588.1"/>
    <property type="molecule type" value="Genomic_DNA"/>
</dbReference>
<sequence length="636" mass="70119">MWSVRLYSLALSLLLQCIGPAAGRPSGCVDEVEAIQEIEIKGTQPPVVRFEISLTTQSIDAAGIGSREAIFINDAFIGPTLYANLGDRIEFVVHNYMQQDTSIHFHGIDQRSTPWSDGVPGLTQSQIRPGASFLYNWTAHEAGTYFYHSHAKSQMMDGLYGAVVIAPNDEAPRPFHLISSGEADQAAMLAAEKLMRPVFVSDWSQYTSAEYHGIQHAANIDFSCMDSLLINGVGSQYCLSEEELDDMTNPIVLQLLKELAGGHMTPKGCIPPLQMFNGDFELHLENVPELAYNKCKGGQSSKGNYTIDVDSSMGWTALTFVNPGGLYPLQLSIDSHELYVYAVDGQYVHPIVADRVLVNTGSRISVMIKLDQEKARHVVRVANDYLNQILGGFAELAYDGATNAPKHPHPKTNYGGKLISSEMVSFVPEDSSPYPALRPAQSADSTFKLRLKKLGQPYRAYEWTQTGSLGYNISHEHDNPPLLLQNVEDIPTTELTLKTQIGDWVDLVLVTAGPFAQAHPMHKHGNKVFLIGSGSGNFPWESVEEAIPHLPEGTFNFKNPPYLDTFNTVEMEGQANDTWTAVRYKAEYAGAWLFHCHVQTHLSGGMGMVVLDGVDAWPEVPLAYQEWNGFEPPALS</sequence>
<feature type="chain" id="PRO_5015640322" description="Plastocyanin-like domain-containing protein" evidence="7">
    <location>
        <begin position="24"/>
        <end position="636"/>
    </location>
</feature>
<dbReference type="InterPro" id="IPR011706">
    <property type="entry name" value="Cu-oxidase_C"/>
</dbReference>
<evidence type="ECO:0000256" key="3">
    <source>
        <dbReference type="ARBA" id="ARBA00022729"/>
    </source>
</evidence>
<dbReference type="PANTHER" id="PTHR11709">
    <property type="entry name" value="MULTI-COPPER OXIDASE"/>
    <property type="match status" value="1"/>
</dbReference>
<dbReference type="PROSITE" id="PS00079">
    <property type="entry name" value="MULTICOPPER_OXIDASE1"/>
    <property type="match status" value="1"/>
</dbReference>
<proteinExistence type="inferred from homology"/>
<evidence type="ECO:0000313" key="11">
    <source>
        <dbReference type="EMBL" id="PPJ52588.1"/>
    </source>
</evidence>
<dbReference type="Pfam" id="PF07732">
    <property type="entry name" value="Cu-oxidase_3"/>
    <property type="match status" value="1"/>
</dbReference>
<evidence type="ECO:0000256" key="7">
    <source>
        <dbReference type="SAM" id="SignalP"/>
    </source>
</evidence>
<feature type="domain" description="Plastocyanin-like" evidence="10">
    <location>
        <begin position="60"/>
        <end position="168"/>
    </location>
</feature>
<feature type="domain" description="Plastocyanin-like" evidence="9">
    <location>
        <begin position="481"/>
        <end position="612"/>
    </location>
</feature>
<dbReference type="STRING" id="357750.A0A2S6BYN6"/>
<dbReference type="SUPFAM" id="SSF49503">
    <property type="entry name" value="Cupredoxins"/>
    <property type="match status" value="3"/>
</dbReference>
<dbReference type="OrthoDB" id="2121828at2759"/>
<comment type="caution">
    <text evidence="11">The sequence shown here is derived from an EMBL/GenBank/DDBJ whole genome shotgun (WGS) entry which is preliminary data.</text>
</comment>
<accession>A0A2S6BYN6</accession>
<dbReference type="Pfam" id="PF00394">
    <property type="entry name" value="Cu-oxidase"/>
    <property type="match status" value="1"/>
</dbReference>
<name>A0A2S6BYN6_9PEZI</name>
<dbReference type="CDD" id="cd13898">
    <property type="entry name" value="CuRO_3_Abr2_like"/>
    <property type="match status" value="1"/>
</dbReference>
<dbReference type="PANTHER" id="PTHR11709:SF488">
    <property type="entry name" value="LACCASE-RELATED"/>
    <property type="match status" value="1"/>
</dbReference>
<evidence type="ECO:0000313" key="12">
    <source>
        <dbReference type="Proteomes" id="UP000237631"/>
    </source>
</evidence>
<dbReference type="GO" id="GO:0005507">
    <property type="term" value="F:copper ion binding"/>
    <property type="evidence" value="ECO:0007669"/>
    <property type="project" value="InterPro"/>
</dbReference>
<protein>
    <recommendedName>
        <fullName evidence="13">Plastocyanin-like domain-containing protein</fullName>
    </recommendedName>
</protein>
<feature type="signal peptide" evidence="7">
    <location>
        <begin position="1"/>
        <end position="23"/>
    </location>
</feature>
<organism evidence="11 12">
    <name type="scientific">Cercospora berteroae</name>
    <dbReference type="NCBI Taxonomy" id="357750"/>
    <lineage>
        <taxon>Eukaryota</taxon>
        <taxon>Fungi</taxon>
        <taxon>Dikarya</taxon>
        <taxon>Ascomycota</taxon>
        <taxon>Pezizomycotina</taxon>
        <taxon>Dothideomycetes</taxon>
        <taxon>Dothideomycetidae</taxon>
        <taxon>Mycosphaerellales</taxon>
        <taxon>Mycosphaerellaceae</taxon>
        <taxon>Cercospora</taxon>
    </lineage>
</organism>
<reference evidence="12" key="1">
    <citation type="journal article" date="2017" name="bioRxiv">
        <title>Conservation of a gene cluster reveals novel cercosporin biosynthetic mechanisms and extends production to the genus Colletotrichum.</title>
        <authorList>
            <person name="de Jonge R."/>
            <person name="Ebert M.K."/>
            <person name="Huitt-Roehl C.R."/>
            <person name="Pal P."/>
            <person name="Suttle J.C."/>
            <person name="Spanner R.E."/>
            <person name="Neubauer J.D."/>
            <person name="Jurick W.M.II."/>
            <person name="Stott K.A."/>
            <person name="Secor G.A."/>
            <person name="Thomma B.P.H.J."/>
            <person name="Van de Peer Y."/>
            <person name="Townsend C.A."/>
            <person name="Bolton M.D."/>
        </authorList>
    </citation>
    <scope>NUCLEOTIDE SEQUENCE [LARGE SCALE GENOMIC DNA]</scope>
    <source>
        <strain evidence="12">CBS538.71</strain>
    </source>
</reference>
<evidence type="ECO:0000256" key="1">
    <source>
        <dbReference type="ARBA" id="ARBA00010609"/>
    </source>
</evidence>